<keyword evidence="2" id="KW-1185">Reference proteome</keyword>
<accession>A0A7W7KEU7</accession>
<dbReference type="Proteomes" id="UP000555448">
    <property type="component" value="Unassembled WGS sequence"/>
</dbReference>
<dbReference type="InterPro" id="IPR001343">
    <property type="entry name" value="Hemolysn_Ca-bd"/>
</dbReference>
<dbReference type="Pfam" id="PF00353">
    <property type="entry name" value="HemolysinCabind"/>
    <property type="match status" value="1"/>
</dbReference>
<dbReference type="AlphaFoldDB" id="A0A7W7KEU7"/>
<comment type="caution">
    <text evidence="1">The sequence shown here is derived from an EMBL/GenBank/DDBJ whole genome shotgun (WGS) entry which is preliminary data.</text>
</comment>
<dbReference type="EMBL" id="JACHLR010000062">
    <property type="protein sequence ID" value="MBB4861121.1"/>
    <property type="molecule type" value="Genomic_DNA"/>
</dbReference>
<dbReference type="GO" id="GO:0016787">
    <property type="term" value="F:hydrolase activity"/>
    <property type="evidence" value="ECO:0007669"/>
    <property type="project" value="UniProtKB-KW"/>
</dbReference>
<evidence type="ECO:0000313" key="2">
    <source>
        <dbReference type="Proteomes" id="UP000555448"/>
    </source>
</evidence>
<name>A0A7W7KEU7_9SPHN</name>
<keyword evidence="1" id="KW-0378">Hydrolase</keyword>
<sequence>MTITICKPGSGEKHTMVDIVASSDAALDMYETALASALTPTITLISSEKILLSFDYGFIDVLEGNGFVLDENGLISSGTVHAITESRDEKVSFRLTGATLPAAQLMDLSRGDYLATFPAILTSSNNIKGSNLADRIYSGHGNDSIQALGGDDEIEAGRGINVIDGGDGFDTVILEGSKGDYQFLHTDQAEYLISVNNRVRLTAVEGISFAGESEDFLVTDLKGQLNHFDGLLYLASNSDLRAGYGSNKNLGLAHFANHGFYEGRGVPSFDPYAYIAANQDLRVGYGMDTNAAVRHYVEHGAAEQRNITFGGLEYIASYSDLIQGFGPDAERGVKHYIQHGATENRSIIFDSMEYLATNPTLIHSIAHDAESIAYQYITSGFHQGLAVDGFDPLEYIASYADLIVGFGSNADLGTKHFVEHGFDEGRSITFDPVRYASANPDLEAAYGFDGDKLALHYIMYGLAEGRHFASDAMGG</sequence>
<dbReference type="GO" id="GO:0005509">
    <property type="term" value="F:calcium ion binding"/>
    <property type="evidence" value="ECO:0007669"/>
    <property type="project" value="InterPro"/>
</dbReference>
<dbReference type="InterPro" id="IPR011049">
    <property type="entry name" value="Serralysin-like_metalloprot_C"/>
</dbReference>
<dbReference type="RefSeq" id="WP_184250880.1">
    <property type="nucleotide sequence ID" value="NZ_JACHLR010000062.1"/>
</dbReference>
<proteinExistence type="predicted"/>
<reference evidence="1 2" key="1">
    <citation type="submission" date="2020-08" db="EMBL/GenBank/DDBJ databases">
        <title>Functional genomics of gut bacteria from endangered species of beetles.</title>
        <authorList>
            <person name="Carlos-Shanley C."/>
        </authorList>
    </citation>
    <scope>NUCLEOTIDE SEQUENCE [LARGE SCALE GENOMIC DNA]</scope>
    <source>
        <strain evidence="1 2">S00245</strain>
    </source>
</reference>
<dbReference type="Gene3D" id="2.150.10.10">
    <property type="entry name" value="Serralysin-like metalloprotease, C-terminal"/>
    <property type="match status" value="1"/>
</dbReference>
<dbReference type="SUPFAM" id="SSF51120">
    <property type="entry name" value="beta-Roll"/>
    <property type="match status" value="1"/>
</dbReference>
<gene>
    <name evidence="1" type="ORF">HNO88_004475</name>
</gene>
<dbReference type="EC" id="3.4.24.40" evidence="1"/>
<organism evidence="1 2">
    <name type="scientific">Novosphingobium chloroacetimidivorans</name>
    <dbReference type="NCBI Taxonomy" id="1428314"/>
    <lineage>
        <taxon>Bacteria</taxon>
        <taxon>Pseudomonadati</taxon>
        <taxon>Pseudomonadota</taxon>
        <taxon>Alphaproteobacteria</taxon>
        <taxon>Sphingomonadales</taxon>
        <taxon>Sphingomonadaceae</taxon>
        <taxon>Novosphingobium</taxon>
    </lineage>
</organism>
<evidence type="ECO:0000313" key="1">
    <source>
        <dbReference type="EMBL" id="MBB4861121.1"/>
    </source>
</evidence>
<protein>
    <submittedName>
        <fullName evidence="1">Serralysin</fullName>
        <ecNumber evidence="1">3.4.24.40</ecNumber>
    </submittedName>
</protein>